<keyword evidence="7 10" id="KW-0472">Membrane</keyword>
<evidence type="ECO:0000256" key="2">
    <source>
        <dbReference type="ARBA" id="ARBA00006214"/>
    </source>
</evidence>
<dbReference type="Pfam" id="PF07884">
    <property type="entry name" value="VKOR"/>
    <property type="match status" value="1"/>
</dbReference>
<proteinExistence type="inferred from homology"/>
<keyword evidence="8" id="KW-1015">Disulfide bond</keyword>
<feature type="transmembrane region" description="Helical" evidence="10">
    <location>
        <begin position="88"/>
        <end position="106"/>
    </location>
</feature>
<dbReference type="PANTHER" id="PTHR34573:SF1">
    <property type="entry name" value="VITAMIN K EPOXIDE REDUCTASE DOMAIN-CONTAINING PROTEIN"/>
    <property type="match status" value="1"/>
</dbReference>
<accession>A0A1F6ALY8</accession>
<name>A0A1F6ALY8_9BACT</name>
<comment type="subcellular location">
    <subcellularLocation>
        <location evidence="1">Membrane</location>
        <topology evidence="1">Multi-pass membrane protein</topology>
    </subcellularLocation>
</comment>
<evidence type="ECO:0000256" key="7">
    <source>
        <dbReference type="ARBA" id="ARBA00023136"/>
    </source>
</evidence>
<dbReference type="Gene3D" id="1.20.1440.130">
    <property type="entry name" value="VKOR domain"/>
    <property type="match status" value="1"/>
</dbReference>
<keyword evidence="4" id="KW-0874">Quinone</keyword>
<feature type="transmembrane region" description="Helical" evidence="10">
    <location>
        <begin position="54"/>
        <end position="79"/>
    </location>
</feature>
<evidence type="ECO:0000313" key="13">
    <source>
        <dbReference type="Proteomes" id="UP000176609"/>
    </source>
</evidence>
<dbReference type="Proteomes" id="UP000176609">
    <property type="component" value="Unassembled WGS sequence"/>
</dbReference>
<feature type="transmembrane region" description="Helical" evidence="10">
    <location>
        <begin position="112"/>
        <end position="134"/>
    </location>
</feature>
<dbReference type="SMART" id="SM00756">
    <property type="entry name" value="VKc"/>
    <property type="match status" value="1"/>
</dbReference>
<dbReference type="EMBL" id="MFJR01000015">
    <property type="protein sequence ID" value="OGG25694.1"/>
    <property type="molecule type" value="Genomic_DNA"/>
</dbReference>
<dbReference type="PANTHER" id="PTHR34573">
    <property type="entry name" value="VKC DOMAIN-CONTAINING PROTEIN"/>
    <property type="match status" value="1"/>
</dbReference>
<keyword evidence="5 10" id="KW-1133">Transmembrane helix</keyword>
<evidence type="ECO:0000256" key="10">
    <source>
        <dbReference type="SAM" id="Phobius"/>
    </source>
</evidence>
<evidence type="ECO:0000259" key="11">
    <source>
        <dbReference type="SMART" id="SM00756"/>
    </source>
</evidence>
<dbReference type="GO" id="GO:0016020">
    <property type="term" value="C:membrane"/>
    <property type="evidence" value="ECO:0007669"/>
    <property type="project" value="UniProtKB-SubCell"/>
</dbReference>
<dbReference type="GO" id="GO:0048038">
    <property type="term" value="F:quinone binding"/>
    <property type="evidence" value="ECO:0007669"/>
    <property type="project" value="UniProtKB-KW"/>
</dbReference>
<dbReference type="GO" id="GO:0016491">
    <property type="term" value="F:oxidoreductase activity"/>
    <property type="evidence" value="ECO:0007669"/>
    <property type="project" value="UniProtKB-KW"/>
</dbReference>
<evidence type="ECO:0000256" key="8">
    <source>
        <dbReference type="ARBA" id="ARBA00023157"/>
    </source>
</evidence>
<feature type="transmembrane region" description="Helical" evidence="10">
    <location>
        <begin position="12"/>
        <end position="34"/>
    </location>
</feature>
<dbReference type="InterPro" id="IPR012932">
    <property type="entry name" value="VKOR"/>
</dbReference>
<gene>
    <name evidence="12" type="ORF">A2960_05045</name>
</gene>
<comment type="similarity">
    <text evidence="2">Belongs to the VKOR family.</text>
</comment>
<evidence type="ECO:0000256" key="1">
    <source>
        <dbReference type="ARBA" id="ARBA00004141"/>
    </source>
</evidence>
<dbReference type="InterPro" id="IPR038354">
    <property type="entry name" value="VKOR_sf"/>
</dbReference>
<evidence type="ECO:0000256" key="4">
    <source>
        <dbReference type="ARBA" id="ARBA00022719"/>
    </source>
</evidence>
<organism evidence="12 13">
    <name type="scientific">Candidatus Gottesmanbacteria bacterium RIFCSPLOWO2_01_FULL_39_12b</name>
    <dbReference type="NCBI Taxonomy" id="1798388"/>
    <lineage>
        <taxon>Bacteria</taxon>
        <taxon>Candidatus Gottesmaniibacteriota</taxon>
    </lineage>
</organism>
<dbReference type="CDD" id="cd12916">
    <property type="entry name" value="VKOR_1"/>
    <property type="match status" value="1"/>
</dbReference>
<sequence length="144" mass="15894">MKDKSNSLLKLNRIIFVLAIIGLIIAVYVLQGFLRQAPIVCINTGCEQVRKSASSYIFGIPVPAFGLVGYSLITILAFLRTFSTGKSLLYAILGIASFGFLFVGWFTYTEIFVINATCTWCAISAVIMTVIFILSVKSYMLLKK</sequence>
<feature type="domain" description="Vitamin K epoxide reductase" evidence="11">
    <location>
        <begin position="8"/>
        <end position="139"/>
    </location>
</feature>
<protein>
    <recommendedName>
        <fullName evidence="11">Vitamin K epoxide reductase domain-containing protein</fullName>
    </recommendedName>
</protein>
<evidence type="ECO:0000256" key="6">
    <source>
        <dbReference type="ARBA" id="ARBA00023002"/>
    </source>
</evidence>
<evidence type="ECO:0000313" key="12">
    <source>
        <dbReference type="EMBL" id="OGG25694.1"/>
    </source>
</evidence>
<keyword evidence="3 10" id="KW-0812">Transmembrane</keyword>
<keyword evidence="6" id="KW-0560">Oxidoreductase</keyword>
<comment type="caution">
    <text evidence="12">The sequence shown here is derived from an EMBL/GenBank/DDBJ whole genome shotgun (WGS) entry which is preliminary data.</text>
</comment>
<keyword evidence="9" id="KW-0676">Redox-active center</keyword>
<dbReference type="AlphaFoldDB" id="A0A1F6ALY8"/>
<evidence type="ECO:0000256" key="9">
    <source>
        <dbReference type="ARBA" id="ARBA00023284"/>
    </source>
</evidence>
<evidence type="ECO:0000256" key="3">
    <source>
        <dbReference type="ARBA" id="ARBA00022692"/>
    </source>
</evidence>
<reference evidence="12 13" key="1">
    <citation type="journal article" date="2016" name="Nat. Commun.">
        <title>Thousands of microbial genomes shed light on interconnected biogeochemical processes in an aquifer system.</title>
        <authorList>
            <person name="Anantharaman K."/>
            <person name="Brown C.T."/>
            <person name="Hug L.A."/>
            <person name="Sharon I."/>
            <person name="Castelle C.J."/>
            <person name="Probst A.J."/>
            <person name="Thomas B.C."/>
            <person name="Singh A."/>
            <person name="Wilkins M.J."/>
            <person name="Karaoz U."/>
            <person name="Brodie E.L."/>
            <person name="Williams K.H."/>
            <person name="Hubbard S.S."/>
            <person name="Banfield J.F."/>
        </authorList>
    </citation>
    <scope>NUCLEOTIDE SEQUENCE [LARGE SCALE GENOMIC DNA]</scope>
</reference>
<dbReference type="InterPro" id="IPR044698">
    <property type="entry name" value="VKOR/LTO1"/>
</dbReference>
<evidence type="ECO:0000256" key="5">
    <source>
        <dbReference type="ARBA" id="ARBA00022989"/>
    </source>
</evidence>